<name>A0AB40BET0_DIOCR</name>
<organism evidence="1 2">
    <name type="scientific">Dioscorea cayennensis subsp. rotundata</name>
    <name type="common">White Guinea yam</name>
    <name type="synonym">Dioscorea rotundata</name>
    <dbReference type="NCBI Taxonomy" id="55577"/>
    <lineage>
        <taxon>Eukaryota</taxon>
        <taxon>Viridiplantae</taxon>
        <taxon>Streptophyta</taxon>
        <taxon>Embryophyta</taxon>
        <taxon>Tracheophyta</taxon>
        <taxon>Spermatophyta</taxon>
        <taxon>Magnoliopsida</taxon>
        <taxon>Liliopsida</taxon>
        <taxon>Dioscoreales</taxon>
        <taxon>Dioscoreaceae</taxon>
        <taxon>Dioscorea</taxon>
    </lineage>
</organism>
<dbReference type="AlphaFoldDB" id="A0AB40BET0"/>
<dbReference type="Proteomes" id="UP001515500">
    <property type="component" value="Chromosome 5"/>
</dbReference>
<dbReference type="RefSeq" id="XP_039125880.1">
    <property type="nucleotide sequence ID" value="XM_039269946.1"/>
</dbReference>
<evidence type="ECO:0000313" key="1">
    <source>
        <dbReference type="Proteomes" id="UP001515500"/>
    </source>
</evidence>
<reference evidence="2" key="1">
    <citation type="submission" date="2025-08" db="UniProtKB">
        <authorList>
            <consortium name="RefSeq"/>
        </authorList>
    </citation>
    <scope>IDENTIFICATION</scope>
</reference>
<protein>
    <submittedName>
        <fullName evidence="2">Uncharacterized protein LOC120261924</fullName>
    </submittedName>
</protein>
<proteinExistence type="predicted"/>
<gene>
    <name evidence="2" type="primary">LOC120261924</name>
</gene>
<keyword evidence="1" id="KW-1185">Reference proteome</keyword>
<sequence length="137" mass="16357">MLMRGGSIFAFSRNENFLMNLPALISIRRHIHLKDVRSREFLHVCWSHALIQLIRDVHEVLQGGHERSLQAHHQRIRVKKLFSVQDFFRYAKTEGISMRIGGLRLRCLRILRLRAQIKRNLLIFFRWSFSTPSLPLW</sequence>
<accession>A0AB40BET0</accession>
<evidence type="ECO:0000313" key="2">
    <source>
        <dbReference type="RefSeq" id="XP_039125880.1"/>
    </source>
</evidence>
<dbReference type="GeneID" id="120261924"/>